<protein>
    <submittedName>
        <fullName evidence="1">Uncharacterized protein</fullName>
    </submittedName>
</protein>
<gene>
    <name evidence="1" type="ORF">EQG49_03725</name>
</gene>
<keyword evidence="2" id="KW-1185">Reference proteome</keyword>
<dbReference type="KEGG" id="wei:EQG49_03725"/>
<evidence type="ECO:0000313" key="1">
    <source>
        <dbReference type="EMBL" id="QBO35628.1"/>
    </source>
</evidence>
<organism evidence="1 2">
    <name type="scientific">Periweissella cryptocerci</name>
    <dbReference type="NCBI Taxonomy" id="2506420"/>
    <lineage>
        <taxon>Bacteria</taxon>
        <taxon>Bacillati</taxon>
        <taxon>Bacillota</taxon>
        <taxon>Bacilli</taxon>
        <taxon>Lactobacillales</taxon>
        <taxon>Lactobacillaceae</taxon>
        <taxon>Periweissella</taxon>
    </lineage>
</organism>
<dbReference type="EMBL" id="CP037940">
    <property type="protein sequence ID" value="QBO35628.1"/>
    <property type="molecule type" value="Genomic_DNA"/>
</dbReference>
<dbReference type="Proteomes" id="UP000292886">
    <property type="component" value="Chromosome"/>
</dbReference>
<dbReference type="RefSeq" id="WP_133362707.1">
    <property type="nucleotide sequence ID" value="NZ_CP037940.1"/>
</dbReference>
<reference evidence="2" key="1">
    <citation type="submission" date="2019-03" db="EMBL/GenBank/DDBJ databases">
        <title>Weissella sp. 26KH-42 Genome sequencing.</title>
        <authorList>
            <person name="Heo J."/>
            <person name="Kim S.-J."/>
            <person name="Kim J.-S."/>
            <person name="Hong S.-B."/>
            <person name="Kwon S.-W."/>
        </authorList>
    </citation>
    <scope>NUCLEOTIDE SEQUENCE [LARGE SCALE GENOMIC DNA]</scope>
    <source>
        <strain evidence="2">26KH-42</strain>
    </source>
</reference>
<dbReference type="AlphaFoldDB" id="A0A4P6YSF1"/>
<sequence>MFGKKQAKEAQEVVGNNDELRDLYLVEVQQIVTEAIEDRFGSSVVVFPAFSWESGTLSADFIAYRSFAARVQVSFKTKQHTEKGMLNIMIGVGPLWEDVQGLLESDLRKELEPEYTKENLVKALELTDHYLQWRLTDTQKIKFGIE</sequence>
<accession>A0A4P6YSF1</accession>
<evidence type="ECO:0000313" key="2">
    <source>
        <dbReference type="Proteomes" id="UP000292886"/>
    </source>
</evidence>
<proteinExistence type="predicted"/>
<name>A0A4P6YSF1_9LACO</name>